<dbReference type="AlphaFoldDB" id="A0AAV7UMN5"/>
<dbReference type="EMBL" id="JANPWB010000005">
    <property type="protein sequence ID" value="KAJ1190264.1"/>
    <property type="molecule type" value="Genomic_DNA"/>
</dbReference>
<organism evidence="1 2">
    <name type="scientific">Pleurodeles waltl</name>
    <name type="common">Iberian ribbed newt</name>
    <dbReference type="NCBI Taxonomy" id="8319"/>
    <lineage>
        <taxon>Eukaryota</taxon>
        <taxon>Metazoa</taxon>
        <taxon>Chordata</taxon>
        <taxon>Craniata</taxon>
        <taxon>Vertebrata</taxon>
        <taxon>Euteleostomi</taxon>
        <taxon>Amphibia</taxon>
        <taxon>Batrachia</taxon>
        <taxon>Caudata</taxon>
        <taxon>Salamandroidea</taxon>
        <taxon>Salamandridae</taxon>
        <taxon>Pleurodelinae</taxon>
        <taxon>Pleurodeles</taxon>
    </lineage>
</organism>
<gene>
    <name evidence="1" type="ORF">NDU88_007002</name>
</gene>
<protein>
    <submittedName>
        <fullName evidence="1">Uncharacterized protein</fullName>
    </submittedName>
</protein>
<dbReference type="Proteomes" id="UP001066276">
    <property type="component" value="Chromosome 3_1"/>
</dbReference>
<evidence type="ECO:0000313" key="1">
    <source>
        <dbReference type="EMBL" id="KAJ1190264.1"/>
    </source>
</evidence>
<keyword evidence="2" id="KW-1185">Reference proteome</keyword>
<evidence type="ECO:0000313" key="2">
    <source>
        <dbReference type="Proteomes" id="UP001066276"/>
    </source>
</evidence>
<name>A0AAV7UMN5_PLEWA</name>
<accession>A0AAV7UMN5</accession>
<reference evidence="1" key="1">
    <citation type="journal article" date="2022" name="bioRxiv">
        <title>Sequencing and chromosome-scale assembly of the giantPleurodeles waltlgenome.</title>
        <authorList>
            <person name="Brown T."/>
            <person name="Elewa A."/>
            <person name="Iarovenko S."/>
            <person name="Subramanian E."/>
            <person name="Araus A.J."/>
            <person name="Petzold A."/>
            <person name="Susuki M."/>
            <person name="Suzuki K.-i.T."/>
            <person name="Hayashi T."/>
            <person name="Toyoda A."/>
            <person name="Oliveira C."/>
            <person name="Osipova E."/>
            <person name="Leigh N.D."/>
            <person name="Simon A."/>
            <person name="Yun M.H."/>
        </authorList>
    </citation>
    <scope>NUCLEOTIDE SEQUENCE</scope>
    <source>
        <strain evidence="1">20211129_DDA</strain>
        <tissue evidence="1">Liver</tissue>
    </source>
</reference>
<sequence length="76" mass="8340">MGRFRAVNILDVKKASGLATQCAENDKKIDAVPPTWRPTRDAADKFICKMADVCLSALLHRTSSYEEASGLDRDVA</sequence>
<comment type="caution">
    <text evidence="1">The sequence shown here is derived from an EMBL/GenBank/DDBJ whole genome shotgun (WGS) entry which is preliminary data.</text>
</comment>
<proteinExistence type="predicted"/>